<feature type="transmembrane region" description="Helical" evidence="1">
    <location>
        <begin position="35"/>
        <end position="60"/>
    </location>
</feature>
<feature type="transmembrane region" description="Helical" evidence="1">
    <location>
        <begin position="97"/>
        <end position="115"/>
    </location>
</feature>
<keyword evidence="1" id="KW-0812">Transmembrane</keyword>
<keyword evidence="1" id="KW-1133">Transmembrane helix</keyword>
<evidence type="ECO:0000256" key="1">
    <source>
        <dbReference type="SAM" id="Phobius"/>
    </source>
</evidence>
<evidence type="ECO:0000313" key="3">
    <source>
        <dbReference type="Proteomes" id="UP001442841"/>
    </source>
</evidence>
<evidence type="ECO:0008006" key="4">
    <source>
        <dbReference type="Google" id="ProtNLM"/>
    </source>
</evidence>
<feature type="transmembrane region" description="Helical" evidence="1">
    <location>
        <begin position="72"/>
        <end position="91"/>
    </location>
</feature>
<name>A0ABZ3FNW1_9ACTN</name>
<dbReference type="EMBL" id="CP154795">
    <property type="protein sequence ID" value="XAN06351.1"/>
    <property type="molecule type" value="Genomic_DNA"/>
</dbReference>
<keyword evidence="1" id="KW-0472">Membrane</keyword>
<sequence length="246" mass="24899">MDYVLLAVLLLGIAAAAIGQVITGRGFMMIAAPTAMLTLGWAEGLRIALLFGLMLALVQLLAERPALRTRPLLNILVPAVVATPLWVWLIGLLPDPVAGRLAGVVALLAVAYVLLGSRVPAKQLPAPAGSIVAGVGTAGLVSLGGIGWPVVRWHARGYAETAPRTQALVTGVLGGVFLIALIFMGLPGFVGPAMPVASVAMAGGLIGGGFLVKKKSEAVTEKKGRTGVLALSAMAGTALLLVGPLG</sequence>
<feature type="transmembrane region" description="Helical" evidence="1">
    <location>
        <begin position="192"/>
        <end position="212"/>
    </location>
</feature>
<dbReference type="RefSeq" id="WP_425307782.1">
    <property type="nucleotide sequence ID" value="NZ_CP154795.1"/>
</dbReference>
<gene>
    <name evidence="2" type="ORF">AADG42_03190</name>
</gene>
<keyword evidence="3" id="KW-1185">Reference proteome</keyword>
<reference evidence="2 3" key="1">
    <citation type="submission" date="2024-04" db="EMBL/GenBank/DDBJ databases">
        <title>Isolation of an actinomycete strain from pig manure.</title>
        <authorList>
            <person name="Gong T."/>
            <person name="Yu Z."/>
            <person name="An M."/>
            <person name="Wei C."/>
            <person name="Yang W."/>
            <person name="Liu L."/>
        </authorList>
    </citation>
    <scope>NUCLEOTIDE SEQUENCE [LARGE SCALE GENOMIC DNA]</scope>
    <source>
        <strain evidence="2 3">ZF39</strain>
    </source>
</reference>
<feature type="transmembrane region" description="Helical" evidence="1">
    <location>
        <begin position="167"/>
        <end position="186"/>
    </location>
</feature>
<accession>A0ABZ3FNW1</accession>
<organism evidence="2 3">
    <name type="scientific">Ammonicoccus fulvus</name>
    <dbReference type="NCBI Taxonomy" id="3138240"/>
    <lineage>
        <taxon>Bacteria</taxon>
        <taxon>Bacillati</taxon>
        <taxon>Actinomycetota</taxon>
        <taxon>Actinomycetes</taxon>
        <taxon>Propionibacteriales</taxon>
        <taxon>Propionibacteriaceae</taxon>
        <taxon>Ammonicoccus</taxon>
    </lineage>
</organism>
<dbReference type="Proteomes" id="UP001442841">
    <property type="component" value="Chromosome"/>
</dbReference>
<protein>
    <recommendedName>
        <fullName evidence="4">Membrane transporter protein</fullName>
    </recommendedName>
</protein>
<evidence type="ECO:0000313" key="2">
    <source>
        <dbReference type="EMBL" id="XAN06351.1"/>
    </source>
</evidence>
<feature type="transmembrane region" description="Helical" evidence="1">
    <location>
        <begin position="224"/>
        <end position="245"/>
    </location>
</feature>
<proteinExistence type="predicted"/>